<keyword evidence="11" id="KW-1185">Reference proteome</keyword>
<evidence type="ECO:0000256" key="1">
    <source>
        <dbReference type="ARBA" id="ARBA00004496"/>
    </source>
</evidence>
<comment type="catalytic activity">
    <reaction evidence="7 8">
        <text>cytidine(34) in tRNA(Ile2) + L-lysine + ATP = lysidine(34) in tRNA(Ile2) + AMP + diphosphate + H(+)</text>
        <dbReference type="Rhea" id="RHEA:43744"/>
        <dbReference type="Rhea" id="RHEA-COMP:10625"/>
        <dbReference type="Rhea" id="RHEA-COMP:10670"/>
        <dbReference type="ChEBI" id="CHEBI:15378"/>
        <dbReference type="ChEBI" id="CHEBI:30616"/>
        <dbReference type="ChEBI" id="CHEBI:32551"/>
        <dbReference type="ChEBI" id="CHEBI:33019"/>
        <dbReference type="ChEBI" id="CHEBI:82748"/>
        <dbReference type="ChEBI" id="CHEBI:83665"/>
        <dbReference type="ChEBI" id="CHEBI:456215"/>
        <dbReference type="EC" id="6.3.4.19"/>
    </reaction>
</comment>
<dbReference type="InterPro" id="IPR012796">
    <property type="entry name" value="Lysidine-tRNA-synth_C"/>
</dbReference>
<dbReference type="SUPFAM" id="SSF52402">
    <property type="entry name" value="Adenine nucleotide alpha hydrolases-like"/>
    <property type="match status" value="1"/>
</dbReference>
<dbReference type="NCBIfam" id="TIGR02432">
    <property type="entry name" value="lysidine_TilS_N"/>
    <property type="match status" value="1"/>
</dbReference>
<dbReference type="GO" id="GO:0032267">
    <property type="term" value="F:tRNA(Ile)-lysidine synthase activity"/>
    <property type="evidence" value="ECO:0007669"/>
    <property type="project" value="UniProtKB-EC"/>
</dbReference>
<dbReference type="HAMAP" id="MF_01161">
    <property type="entry name" value="tRNA_Ile_lys_synt"/>
    <property type="match status" value="1"/>
</dbReference>
<dbReference type="CDD" id="cd01992">
    <property type="entry name" value="TilS_N"/>
    <property type="match status" value="1"/>
</dbReference>
<dbReference type="RefSeq" id="WP_381437986.1">
    <property type="nucleotide sequence ID" value="NZ_JBHSNO010000012.1"/>
</dbReference>
<evidence type="ECO:0000313" key="10">
    <source>
        <dbReference type="EMBL" id="MFC5590884.1"/>
    </source>
</evidence>
<dbReference type="SUPFAM" id="SSF82829">
    <property type="entry name" value="MesJ substrate recognition domain-like"/>
    <property type="match status" value="1"/>
</dbReference>
<dbReference type="InterPro" id="IPR014729">
    <property type="entry name" value="Rossmann-like_a/b/a_fold"/>
</dbReference>
<dbReference type="Gene3D" id="3.30.465.60">
    <property type="match status" value="1"/>
</dbReference>
<evidence type="ECO:0000256" key="5">
    <source>
        <dbReference type="ARBA" id="ARBA00022741"/>
    </source>
</evidence>
<dbReference type="NCBIfam" id="TIGR02433">
    <property type="entry name" value="lysidine_TilS_C"/>
    <property type="match status" value="1"/>
</dbReference>
<evidence type="ECO:0000256" key="6">
    <source>
        <dbReference type="ARBA" id="ARBA00022840"/>
    </source>
</evidence>
<dbReference type="EC" id="6.3.4.19" evidence="8"/>
<evidence type="ECO:0000256" key="4">
    <source>
        <dbReference type="ARBA" id="ARBA00022694"/>
    </source>
</evidence>
<sequence length="467" mass="53450">MKNLNYTVLRFIKEQSLLMAGERVLVACSGGVDSVALLHFMATHQRELGIEVGAVHIDHMLRGEESAEDGLLVEQLCKTLGVPFFGRNVPVPQLLKEGGGNVQDVCRTGRYALFTELMQEEAYPILATAHHAEDQLETVLMQVTKGRKPAGMPVKRKTGGGMLIRPFLPVMKDSLYAYTFEHQLQYREDPSNESDAYMRNRFRHHLLPFILEENPAAAKNAVKISGWLQEDEELLSELAMEQYERIVDFSEEGIVSVEKELFSRIHPALQRRIITLVLRYIYNGETLPVPYNSTLINELLFHISEQSGNVSISLPHGYRLLREYDQLTFVREPKQPDEVLRKQLPKRVWTEIGNGLSFFWTDVEDAAEALHMDADDIFYVDLPDSAFPLSVRKREEGDRILLHGMSHPKRLSRLFIDEKVPMTERDRLPVIVTAQDRVCAIPGLRYGVAFSRNRTERSNYIVSLRKF</sequence>
<protein>
    <recommendedName>
        <fullName evidence="8">tRNA(Ile)-lysidine synthase</fullName>
        <ecNumber evidence="8">6.3.4.19</ecNumber>
    </recommendedName>
    <alternativeName>
        <fullName evidence="8">tRNA(Ile)-2-lysyl-cytidine synthase</fullName>
    </alternativeName>
    <alternativeName>
        <fullName evidence="8">tRNA(Ile)-lysidine synthetase</fullName>
    </alternativeName>
</protein>
<proteinExistence type="inferred from homology"/>
<accession>A0ABW0TN22</accession>
<dbReference type="Pfam" id="PF01171">
    <property type="entry name" value="ATP_bind_3"/>
    <property type="match status" value="1"/>
</dbReference>
<evidence type="ECO:0000256" key="8">
    <source>
        <dbReference type="HAMAP-Rule" id="MF_01161"/>
    </source>
</evidence>
<dbReference type="EMBL" id="JBHSNO010000012">
    <property type="protein sequence ID" value="MFC5590884.1"/>
    <property type="molecule type" value="Genomic_DNA"/>
</dbReference>
<dbReference type="SMART" id="SM00977">
    <property type="entry name" value="TilS_C"/>
    <property type="match status" value="1"/>
</dbReference>
<feature type="domain" description="Lysidine-tRNA(Ile) synthetase C-terminal" evidence="9">
    <location>
        <begin position="389"/>
        <end position="464"/>
    </location>
</feature>
<name>A0ABW0TN22_9BACL</name>
<evidence type="ECO:0000256" key="3">
    <source>
        <dbReference type="ARBA" id="ARBA00022598"/>
    </source>
</evidence>
<organism evidence="10 11">
    <name type="scientific">Sporosarcina soli</name>
    <dbReference type="NCBI Taxonomy" id="334736"/>
    <lineage>
        <taxon>Bacteria</taxon>
        <taxon>Bacillati</taxon>
        <taxon>Bacillota</taxon>
        <taxon>Bacilli</taxon>
        <taxon>Bacillales</taxon>
        <taxon>Caryophanaceae</taxon>
        <taxon>Sporosarcina</taxon>
    </lineage>
</organism>
<comment type="subcellular location">
    <subcellularLocation>
        <location evidence="1 8">Cytoplasm</location>
    </subcellularLocation>
</comment>
<dbReference type="InterPro" id="IPR012795">
    <property type="entry name" value="tRNA_Ile_lys_synt_N"/>
</dbReference>
<evidence type="ECO:0000256" key="7">
    <source>
        <dbReference type="ARBA" id="ARBA00048539"/>
    </source>
</evidence>
<dbReference type="SUPFAM" id="SSF56037">
    <property type="entry name" value="PheT/TilS domain"/>
    <property type="match status" value="1"/>
</dbReference>
<dbReference type="InterPro" id="IPR011063">
    <property type="entry name" value="TilS/TtcA_N"/>
</dbReference>
<dbReference type="Pfam" id="PF11734">
    <property type="entry name" value="TilS_C"/>
    <property type="match status" value="1"/>
</dbReference>
<comment type="similarity">
    <text evidence="8">Belongs to the tRNA(Ile)-lysidine synthase family.</text>
</comment>
<keyword evidence="4 8" id="KW-0819">tRNA processing</keyword>
<evidence type="ECO:0000256" key="2">
    <source>
        <dbReference type="ARBA" id="ARBA00022490"/>
    </source>
</evidence>
<keyword evidence="2 8" id="KW-0963">Cytoplasm</keyword>
<dbReference type="Gene3D" id="3.40.50.620">
    <property type="entry name" value="HUPs"/>
    <property type="match status" value="1"/>
</dbReference>
<keyword evidence="6 8" id="KW-0067">ATP-binding</keyword>
<dbReference type="InterPro" id="IPR012094">
    <property type="entry name" value="tRNA_Ile_lys_synt"/>
</dbReference>
<dbReference type="PANTHER" id="PTHR43033">
    <property type="entry name" value="TRNA(ILE)-LYSIDINE SYNTHASE-RELATED"/>
    <property type="match status" value="1"/>
</dbReference>
<dbReference type="PANTHER" id="PTHR43033:SF1">
    <property type="entry name" value="TRNA(ILE)-LYSIDINE SYNTHASE-RELATED"/>
    <property type="match status" value="1"/>
</dbReference>
<gene>
    <name evidence="8 10" type="primary">tilS</name>
    <name evidence="10" type="ORF">ACFPRA_18545</name>
</gene>
<comment type="caution">
    <text evidence="10">The sequence shown here is derived from an EMBL/GenBank/DDBJ whole genome shotgun (WGS) entry which is preliminary data.</text>
</comment>
<comment type="domain">
    <text evidence="8">The N-terminal region contains the highly conserved SGGXDS motif, predicted to be a P-loop motif involved in ATP binding.</text>
</comment>
<comment type="function">
    <text evidence="8">Ligates lysine onto the cytidine present at position 34 of the AUA codon-specific tRNA(Ile) that contains the anticodon CAU, in an ATP-dependent manner. Cytidine is converted to lysidine, thus changing the amino acid specificity of the tRNA from methionine to isoleucine.</text>
</comment>
<keyword evidence="5 8" id="KW-0547">Nucleotide-binding</keyword>
<keyword evidence="3 8" id="KW-0436">Ligase</keyword>
<reference evidence="11" key="1">
    <citation type="journal article" date="2019" name="Int. J. Syst. Evol. Microbiol.">
        <title>The Global Catalogue of Microorganisms (GCM) 10K type strain sequencing project: providing services to taxonomists for standard genome sequencing and annotation.</title>
        <authorList>
            <consortium name="The Broad Institute Genomics Platform"/>
            <consortium name="The Broad Institute Genome Sequencing Center for Infectious Disease"/>
            <person name="Wu L."/>
            <person name="Ma J."/>
        </authorList>
    </citation>
    <scope>NUCLEOTIDE SEQUENCE [LARGE SCALE GENOMIC DNA]</scope>
    <source>
        <strain evidence="11">CGMCC 4.1434</strain>
    </source>
</reference>
<dbReference type="Proteomes" id="UP001596109">
    <property type="component" value="Unassembled WGS sequence"/>
</dbReference>
<evidence type="ECO:0000259" key="9">
    <source>
        <dbReference type="SMART" id="SM00977"/>
    </source>
</evidence>
<evidence type="ECO:0000313" key="11">
    <source>
        <dbReference type="Proteomes" id="UP001596109"/>
    </source>
</evidence>
<feature type="binding site" evidence="8">
    <location>
        <begin position="29"/>
        <end position="34"/>
    </location>
    <ligand>
        <name>ATP</name>
        <dbReference type="ChEBI" id="CHEBI:30616"/>
    </ligand>
</feature>